<keyword evidence="2" id="KW-1185">Reference proteome</keyword>
<dbReference type="EMBL" id="BTGU01000012">
    <property type="protein sequence ID" value="GMN41044.1"/>
    <property type="molecule type" value="Genomic_DNA"/>
</dbReference>
<proteinExistence type="predicted"/>
<dbReference type="Proteomes" id="UP001187192">
    <property type="component" value="Unassembled WGS sequence"/>
</dbReference>
<sequence>MKQVVNITNLDTSHGIKHKQDSQCIDKTYLTKDLISEFSSVPTGSISRRLFRVLILKLYLNSEYYKEFKRELGFISGNVAKSCERLTYTKSMERKRSQDSPKYPNMLLKVSELSRTGSIGISKRQLQNQ</sequence>
<name>A0AA87ZW73_FICCA</name>
<gene>
    <name evidence="1" type="ORF">TIFTF001_010264</name>
</gene>
<dbReference type="AlphaFoldDB" id="A0AA87ZW73"/>
<protein>
    <submittedName>
        <fullName evidence="1">Uncharacterized protein</fullName>
    </submittedName>
</protein>
<accession>A0AA87ZW73</accession>
<reference evidence="1" key="1">
    <citation type="submission" date="2023-07" db="EMBL/GenBank/DDBJ databases">
        <title>draft genome sequence of fig (Ficus carica).</title>
        <authorList>
            <person name="Takahashi T."/>
            <person name="Nishimura K."/>
        </authorList>
    </citation>
    <scope>NUCLEOTIDE SEQUENCE</scope>
</reference>
<comment type="caution">
    <text evidence="1">The sequence shown here is derived from an EMBL/GenBank/DDBJ whole genome shotgun (WGS) entry which is preliminary data.</text>
</comment>
<evidence type="ECO:0000313" key="1">
    <source>
        <dbReference type="EMBL" id="GMN41044.1"/>
    </source>
</evidence>
<organism evidence="1 2">
    <name type="scientific">Ficus carica</name>
    <name type="common">Common fig</name>
    <dbReference type="NCBI Taxonomy" id="3494"/>
    <lineage>
        <taxon>Eukaryota</taxon>
        <taxon>Viridiplantae</taxon>
        <taxon>Streptophyta</taxon>
        <taxon>Embryophyta</taxon>
        <taxon>Tracheophyta</taxon>
        <taxon>Spermatophyta</taxon>
        <taxon>Magnoliopsida</taxon>
        <taxon>eudicotyledons</taxon>
        <taxon>Gunneridae</taxon>
        <taxon>Pentapetalae</taxon>
        <taxon>rosids</taxon>
        <taxon>fabids</taxon>
        <taxon>Rosales</taxon>
        <taxon>Moraceae</taxon>
        <taxon>Ficeae</taxon>
        <taxon>Ficus</taxon>
    </lineage>
</organism>
<evidence type="ECO:0000313" key="2">
    <source>
        <dbReference type="Proteomes" id="UP001187192"/>
    </source>
</evidence>